<dbReference type="EMBL" id="JAQGEF010000012">
    <property type="protein sequence ID" value="MDA3615408.1"/>
    <property type="molecule type" value="Genomic_DNA"/>
</dbReference>
<reference evidence="9 10" key="1">
    <citation type="submission" date="2022-12" db="EMBL/GenBank/DDBJ databases">
        <title>Chitinophagaceae gen. sp. nov., a new member of the family Chitinophagaceae, isolated from soil in a chemical factory.</title>
        <authorList>
            <person name="Ke Z."/>
        </authorList>
    </citation>
    <scope>NUCLEOTIDE SEQUENCE [LARGE SCALE GENOMIC DNA]</scope>
    <source>
        <strain evidence="9 10">LY-5</strain>
    </source>
</reference>
<evidence type="ECO:0000313" key="10">
    <source>
        <dbReference type="Proteomes" id="UP001210231"/>
    </source>
</evidence>
<evidence type="ECO:0000259" key="7">
    <source>
        <dbReference type="Pfam" id="PF07980"/>
    </source>
</evidence>
<keyword evidence="4" id="KW-0472">Membrane</keyword>
<proteinExistence type="inferred from homology"/>
<dbReference type="Pfam" id="PF14322">
    <property type="entry name" value="SusD-like_3"/>
    <property type="match status" value="1"/>
</dbReference>
<gene>
    <name evidence="9" type="ORF">O3P16_11365</name>
</gene>
<dbReference type="InterPro" id="IPR012944">
    <property type="entry name" value="SusD_RagB_dom"/>
</dbReference>
<name>A0ABT4UKP3_9BACT</name>
<comment type="caution">
    <text evidence="9">The sequence shown here is derived from an EMBL/GenBank/DDBJ whole genome shotgun (WGS) entry which is preliminary data.</text>
</comment>
<evidence type="ECO:0000256" key="5">
    <source>
        <dbReference type="ARBA" id="ARBA00023237"/>
    </source>
</evidence>
<evidence type="ECO:0000259" key="8">
    <source>
        <dbReference type="Pfam" id="PF14322"/>
    </source>
</evidence>
<sequence length="601" mass="67455">MKKKNIYKWSILLGLVGLTTSCSKILDEEPRTVFTTEYLKTSSGIQNAVNALYSGMRFNYGPMGAMLIMNNGTDEITSGDQGFNQTGEVQLGNYTINSDNGHILTPWNRNFSHINLANAVINFAPEVNVTDNVRKTLLAEAHYLRGLYYFLLVQQFGAVPLDLGSGELTFNQSAYQGFNRLPVNDLFVKNYREIIADLKYATENLPDQRPAGAFKLSKSAAFHMLSKAYLYRGYSAAKQATDFDSAYLVAKHLIDNKATYGTTLLQNYADVHREDNDYNSEILFSIERVPGNHADNEVNNPSSEFTNKANISNNFFNCNYPTVQVPAGSGVLPIPDRVLNYGRPLRQLCPTPYTYNVAFLDKYYDSRYNNTFRTVWLTTVARNDFAVGDTAFVLAPSDFEATLMTGKKYRVIPPSQFYLPSNPALQIYPNLKKYDDNKRATVNDVSGRPFVVAKLSEVYLIAAEAAMKTGKTAEALGYITTLRKRAAYRTGLSAAELALREEQMTKRNTGTPQTPNWVTITAADLTIDFIMEERTRELFGESIRWADLACRGLLVDRVKRYNALGAANIKDHHVLRPIPQTQLNAMNDPNKSQYQNPGYTN</sequence>
<keyword evidence="10" id="KW-1185">Reference proteome</keyword>
<dbReference type="RefSeq" id="WP_407031734.1">
    <property type="nucleotide sequence ID" value="NZ_JAQGEF010000012.1"/>
</dbReference>
<evidence type="ECO:0000256" key="4">
    <source>
        <dbReference type="ARBA" id="ARBA00023136"/>
    </source>
</evidence>
<keyword evidence="5" id="KW-0998">Cell outer membrane</keyword>
<dbReference type="Proteomes" id="UP001210231">
    <property type="component" value="Unassembled WGS sequence"/>
</dbReference>
<evidence type="ECO:0000313" key="9">
    <source>
        <dbReference type="EMBL" id="MDA3615408.1"/>
    </source>
</evidence>
<comment type="similarity">
    <text evidence="2">Belongs to the SusD family.</text>
</comment>
<dbReference type="InterPro" id="IPR033985">
    <property type="entry name" value="SusD-like_N"/>
</dbReference>
<keyword evidence="3" id="KW-0732">Signal</keyword>
<feature type="domain" description="SusD-like N-terminal" evidence="8">
    <location>
        <begin position="80"/>
        <end position="230"/>
    </location>
</feature>
<evidence type="ECO:0000256" key="3">
    <source>
        <dbReference type="ARBA" id="ARBA00022729"/>
    </source>
</evidence>
<evidence type="ECO:0000256" key="2">
    <source>
        <dbReference type="ARBA" id="ARBA00006275"/>
    </source>
</evidence>
<accession>A0ABT4UKP3</accession>
<dbReference type="PROSITE" id="PS51257">
    <property type="entry name" value="PROKAR_LIPOPROTEIN"/>
    <property type="match status" value="1"/>
</dbReference>
<dbReference type="InterPro" id="IPR011990">
    <property type="entry name" value="TPR-like_helical_dom_sf"/>
</dbReference>
<comment type="subcellular location">
    <subcellularLocation>
        <location evidence="1">Cell outer membrane</location>
    </subcellularLocation>
</comment>
<dbReference type="SUPFAM" id="SSF48452">
    <property type="entry name" value="TPR-like"/>
    <property type="match status" value="1"/>
</dbReference>
<feature type="region of interest" description="Disordered" evidence="6">
    <location>
        <begin position="582"/>
        <end position="601"/>
    </location>
</feature>
<feature type="domain" description="RagB/SusD" evidence="7">
    <location>
        <begin position="365"/>
        <end position="599"/>
    </location>
</feature>
<dbReference type="Gene3D" id="1.25.40.390">
    <property type="match status" value="1"/>
</dbReference>
<organism evidence="9 10">
    <name type="scientific">Polluticaenibacter yanchengensis</name>
    <dbReference type="NCBI Taxonomy" id="3014562"/>
    <lineage>
        <taxon>Bacteria</taxon>
        <taxon>Pseudomonadati</taxon>
        <taxon>Bacteroidota</taxon>
        <taxon>Chitinophagia</taxon>
        <taxon>Chitinophagales</taxon>
        <taxon>Chitinophagaceae</taxon>
        <taxon>Polluticaenibacter</taxon>
    </lineage>
</organism>
<dbReference type="Pfam" id="PF07980">
    <property type="entry name" value="SusD_RagB"/>
    <property type="match status" value="1"/>
</dbReference>
<evidence type="ECO:0000256" key="6">
    <source>
        <dbReference type="SAM" id="MobiDB-lite"/>
    </source>
</evidence>
<protein>
    <submittedName>
        <fullName evidence="9">RagB/SusD family nutrient uptake outer membrane protein</fullName>
    </submittedName>
</protein>
<evidence type="ECO:0000256" key="1">
    <source>
        <dbReference type="ARBA" id="ARBA00004442"/>
    </source>
</evidence>